<dbReference type="Proteomes" id="UP001275084">
    <property type="component" value="Unassembled WGS sequence"/>
</dbReference>
<name>A0AAJ0HKP9_9PEZI</name>
<protein>
    <submittedName>
        <fullName evidence="2">Uncharacterized protein</fullName>
    </submittedName>
</protein>
<keyword evidence="3" id="KW-1185">Reference proteome</keyword>
<sequence>MPPYRPEGSVVYGLVPSLGKRQGALFVADSRSSEPRKHSGPGAELEETGLPTAPSGYVNVRDVARLVIFGFEHPEKTNNERFILASAWSPAQAVADLLRKAYPERAGIIK</sequence>
<reference evidence="2" key="1">
    <citation type="journal article" date="2023" name="Mol. Phylogenet. Evol.">
        <title>Genome-scale phylogeny and comparative genomics of the fungal order Sordariales.</title>
        <authorList>
            <person name="Hensen N."/>
            <person name="Bonometti L."/>
            <person name="Westerberg I."/>
            <person name="Brannstrom I.O."/>
            <person name="Guillou S."/>
            <person name="Cros-Aarteil S."/>
            <person name="Calhoun S."/>
            <person name="Haridas S."/>
            <person name="Kuo A."/>
            <person name="Mondo S."/>
            <person name="Pangilinan J."/>
            <person name="Riley R."/>
            <person name="LaButti K."/>
            <person name="Andreopoulos B."/>
            <person name="Lipzen A."/>
            <person name="Chen C."/>
            <person name="Yan M."/>
            <person name="Daum C."/>
            <person name="Ng V."/>
            <person name="Clum A."/>
            <person name="Steindorff A."/>
            <person name="Ohm R.A."/>
            <person name="Martin F."/>
            <person name="Silar P."/>
            <person name="Natvig D.O."/>
            <person name="Lalanne C."/>
            <person name="Gautier V."/>
            <person name="Ament-Velasquez S.L."/>
            <person name="Kruys A."/>
            <person name="Hutchinson M.I."/>
            <person name="Powell A.J."/>
            <person name="Barry K."/>
            <person name="Miller A.N."/>
            <person name="Grigoriev I.V."/>
            <person name="Debuchy R."/>
            <person name="Gladieux P."/>
            <person name="Hiltunen Thoren M."/>
            <person name="Johannesson H."/>
        </authorList>
    </citation>
    <scope>NUCLEOTIDE SEQUENCE</scope>
    <source>
        <strain evidence="2">CBS 955.72</strain>
    </source>
</reference>
<dbReference type="Gene3D" id="3.40.50.720">
    <property type="entry name" value="NAD(P)-binding Rossmann-like Domain"/>
    <property type="match status" value="1"/>
</dbReference>
<dbReference type="EMBL" id="JAUIQD010000003">
    <property type="protein sequence ID" value="KAK3356615.1"/>
    <property type="molecule type" value="Genomic_DNA"/>
</dbReference>
<evidence type="ECO:0000313" key="3">
    <source>
        <dbReference type="Proteomes" id="UP001275084"/>
    </source>
</evidence>
<accession>A0AAJ0HKP9</accession>
<gene>
    <name evidence="2" type="ORF">B0T25DRAFT_603133</name>
</gene>
<feature type="region of interest" description="Disordered" evidence="1">
    <location>
        <begin position="26"/>
        <end position="52"/>
    </location>
</feature>
<comment type="caution">
    <text evidence="2">The sequence shown here is derived from an EMBL/GenBank/DDBJ whole genome shotgun (WGS) entry which is preliminary data.</text>
</comment>
<proteinExistence type="predicted"/>
<organism evidence="2 3">
    <name type="scientific">Lasiosphaeria hispida</name>
    <dbReference type="NCBI Taxonomy" id="260671"/>
    <lineage>
        <taxon>Eukaryota</taxon>
        <taxon>Fungi</taxon>
        <taxon>Dikarya</taxon>
        <taxon>Ascomycota</taxon>
        <taxon>Pezizomycotina</taxon>
        <taxon>Sordariomycetes</taxon>
        <taxon>Sordariomycetidae</taxon>
        <taxon>Sordariales</taxon>
        <taxon>Lasiosphaeriaceae</taxon>
        <taxon>Lasiosphaeria</taxon>
    </lineage>
</organism>
<evidence type="ECO:0000256" key="1">
    <source>
        <dbReference type="SAM" id="MobiDB-lite"/>
    </source>
</evidence>
<reference evidence="2" key="2">
    <citation type="submission" date="2023-06" db="EMBL/GenBank/DDBJ databases">
        <authorList>
            <consortium name="Lawrence Berkeley National Laboratory"/>
            <person name="Haridas S."/>
            <person name="Hensen N."/>
            <person name="Bonometti L."/>
            <person name="Westerberg I."/>
            <person name="Brannstrom I.O."/>
            <person name="Guillou S."/>
            <person name="Cros-Aarteil S."/>
            <person name="Calhoun S."/>
            <person name="Kuo A."/>
            <person name="Mondo S."/>
            <person name="Pangilinan J."/>
            <person name="Riley R."/>
            <person name="Labutti K."/>
            <person name="Andreopoulos B."/>
            <person name="Lipzen A."/>
            <person name="Chen C."/>
            <person name="Yanf M."/>
            <person name="Daum C."/>
            <person name="Ng V."/>
            <person name="Clum A."/>
            <person name="Steindorff A."/>
            <person name="Ohm R."/>
            <person name="Martin F."/>
            <person name="Silar P."/>
            <person name="Natvig D."/>
            <person name="Lalanne C."/>
            <person name="Gautier V."/>
            <person name="Ament-Velasquez S.L."/>
            <person name="Kruys A."/>
            <person name="Hutchinson M.I."/>
            <person name="Powell A.J."/>
            <person name="Barry K."/>
            <person name="Miller A.N."/>
            <person name="Grigoriev I.V."/>
            <person name="Debuchy R."/>
            <person name="Gladieux P."/>
            <person name="Thoren M.H."/>
            <person name="Johannesson H."/>
        </authorList>
    </citation>
    <scope>NUCLEOTIDE SEQUENCE</scope>
    <source>
        <strain evidence="2">CBS 955.72</strain>
    </source>
</reference>
<dbReference type="AlphaFoldDB" id="A0AAJ0HKP9"/>
<evidence type="ECO:0000313" key="2">
    <source>
        <dbReference type="EMBL" id="KAK3356615.1"/>
    </source>
</evidence>